<evidence type="ECO:0000313" key="4">
    <source>
        <dbReference type="Proteomes" id="UP000693981"/>
    </source>
</evidence>
<dbReference type="Proteomes" id="UP000693981">
    <property type="component" value="Unassembled WGS sequence"/>
</dbReference>
<evidence type="ECO:0000313" key="3">
    <source>
        <dbReference type="EMBL" id="KAG7396777.1"/>
    </source>
</evidence>
<dbReference type="AlphaFoldDB" id="A0A8T1WSG2"/>
<feature type="compositionally biased region" description="Basic and acidic residues" evidence="2">
    <location>
        <begin position="31"/>
        <end position="40"/>
    </location>
</feature>
<reference evidence="3" key="1">
    <citation type="submission" date="2021-02" db="EMBL/GenBank/DDBJ databases">
        <authorList>
            <person name="Palmer J.M."/>
        </authorList>
    </citation>
    <scope>NUCLEOTIDE SEQUENCE</scope>
    <source>
        <strain evidence="3">SCRP23</strain>
    </source>
</reference>
<dbReference type="EMBL" id="JAGDFL010000140">
    <property type="protein sequence ID" value="KAG7396777.1"/>
    <property type="molecule type" value="Genomic_DNA"/>
</dbReference>
<feature type="coiled-coil region" evidence="1">
    <location>
        <begin position="142"/>
        <end position="169"/>
    </location>
</feature>
<feature type="compositionally biased region" description="Basic residues" evidence="2">
    <location>
        <begin position="48"/>
        <end position="58"/>
    </location>
</feature>
<sequence length="195" mass="22380">MHREDIKTVGHNHENDGGYIQPQSSSEEEESAARRTEAKSPHSPHLLKEKRGRPRKVAAKSQVKIDKNRLQATIVRDNKLPTDTLVSGTTTKKTDAKKRTTSEDRRNPVKRTRLQNEKSQEQVTVETGDKLEHENVEAVDDEQKQRREMHKLERAKAECELKVKEVQLQFEKVATRTRLAQMGALQSEIDFVLPL</sequence>
<gene>
    <name evidence="3" type="ORF">PHYBOEH_001806</name>
</gene>
<dbReference type="OrthoDB" id="96345at2759"/>
<evidence type="ECO:0000256" key="1">
    <source>
        <dbReference type="SAM" id="Coils"/>
    </source>
</evidence>
<feature type="compositionally biased region" description="Basic and acidic residues" evidence="2">
    <location>
        <begin position="1"/>
        <end position="16"/>
    </location>
</feature>
<accession>A0A8T1WSG2</accession>
<feature type="compositionally biased region" description="Basic and acidic residues" evidence="2">
    <location>
        <begin position="92"/>
        <end position="107"/>
    </location>
</feature>
<comment type="caution">
    <text evidence="3">The sequence shown here is derived from an EMBL/GenBank/DDBJ whole genome shotgun (WGS) entry which is preliminary data.</text>
</comment>
<feature type="region of interest" description="Disordered" evidence="2">
    <location>
        <begin position="1"/>
        <end position="127"/>
    </location>
</feature>
<evidence type="ECO:0000256" key="2">
    <source>
        <dbReference type="SAM" id="MobiDB-lite"/>
    </source>
</evidence>
<protein>
    <submittedName>
        <fullName evidence="3">Uncharacterized protein</fullName>
    </submittedName>
</protein>
<proteinExistence type="predicted"/>
<organism evidence="3 4">
    <name type="scientific">Phytophthora boehmeriae</name>
    <dbReference type="NCBI Taxonomy" id="109152"/>
    <lineage>
        <taxon>Eukaryota</taxon>
        <taxon>Sar</taxon>
        <taxon>Stramenopiles</taxon>
        <taxon>Oomycota</taxon>
        <taxon>Peronosporomycetes</taxon>
        <taxon>Peronosporales</taxon>
        <taxon>Peronosporaceae</taxon>
        <taxon>Phytophthora</taxon>
    </lineage>
</organism>
<name>A0A8T1WSG2_9STRA</name>
<keyword evidence="1" id="KW-0175">Coiled coil</keyword>
<keyword evidence="4" id="KW-1185">Reference proteome</keyword>